<accession>A0AAY5EQB7</accession>
<dbReference type="Proteomes" id="UP000314983">
    <property type="component" value="Chromosome 16"/>
</dbReference>
<organism evidence="3 4">
    <name type="scientific">Electrophorus electricus</name>
    <name type="common">Electric eel</name>
    <name type="synonym">Gymnotus electricus</name>
    <dbReference type="NCBI Taxonomy" id="8005"/>
    <lineage>
        <taxon>Eukaryota</taxon>
        <taxon>Metazoa</taxon>
        <taxon>Chordata</taxon>
        <taxon>Craniata</taxon>
        <taxon>Vertebrata</taxon>
        <taxon>Euteleostomi</taxon>
        <taxon>Actinopterygii</taxon>
        <taxon>Neopterygii</taxon>
        <taxon>Teleostei</taxon>
        <taxon>Ostariophysi</taxon>
        <taxon>Gymnotiformes</taxon>
        <taxon>Gymnotoidei</taxon>
        <taxon>Gymnotidae</taxon>
        <taxon>Electrophorus</taxon>
    </lineage>
</organism>
<keyword evidence="2" id="KW-0677">Repeat</keyword>
<evidence type="ECO:0000256" key="2">
    <source>
        <dbReference type="ARBA" id="ARBA00022737"/>
    </source>
</evidence>
<proteinExistence type="predicted"/>
<dbReference type="SUPFAM" id="SSF52047">
    <property type="entry name" value="RNI-like"/>
    <property type="match status" value="1"/>
</dbReference>
<dbReference type="PANTHER" id="PTHR24106">
    <property type="entry name" value="NACHT, LRR AND CARD DOMAINS-CONTAINING"/>
    <property type="match status" value="1"/>
</dbReference>
<dbReference type="InterPro" id="IPR051261">
    <property type="entry name" value="NLR"/>
</dbReference>
<dbReference type="Pfam" id="PF13516">
    <property type="entry name" value="LRR_6"/>
    <property type="match status" value="4"/>
</dbReference>
<protein>
    <submittedName>
        <fullName evidence="3">Uncharacterized protein</fullName>
    </submittedName>
</protein>
<dbReference type="Gene3D" id="3.80.10.10">
    <property type="entry name" value="Ribonuclease Inhibitor"/>
    <property type="match status" value="1"/>
</dbReference>
<name>A0AAY5EQB7_ELEEL</name>
<reference evidence="3 4" key="1">
    <citation type="submission" date="2020-05" db="EMBL/GenBank/DDBJ databases">
        <title>Electrophorus electricus (electric eel) genome, fEleEle1, primary haplotype.</title>
        <authorList>
            <person name="Myers G."/>
            <person name="Meyer A."/>
            <person name="Fedrigo O."/>
            <person name="Formenti G."/>
            <person name="Rhie A."/>
            <person name="Tracey A."/>
            <person name="Sims Y."/>
            <person name="Jarvis E.D."/>
        </authorList>
    </citation>
    <scope>NUCLEOTIDE SEQUENCE [LARGE SCALE GENOMIC DNA]</scope>
</reference>
<evidence type="ECO:0000256" key="1">
    <source>
        <dbReference type="ARBA" id="ARBA00022614"/>
    </source>
</evidence>
<dbReference type="AlphaFoldDB" id="A0AAY5EQB7"/>
<dbReference type="InterPro" id="IPR032675">
    <property type="entry name" value="LRR_dom_sf"/>
</dbReference>
<reference evidence="3" key="2">
    <citation type="submission" date="2025-08" db="UniProtKB">
        <authorList>
            <consortium name="Ensembl"/>
        </authorList>
    </citation>
    <scope>IDENTIFICATION</scope>
</reference>
<dbReference type="InterPro" id="IPR001611">
    <property type="entry name" value="Leu-rich_rpt"/>
</dbReference>
<reference evidence="3" key="3">
    <citation type="submission" date="2025-09" db="UniProtKB">
        <authorList>
            <consortium name="Ensembl"/>
        </authorList>
    </citation>
    <scope>IDENTIFICATION</scope>
</reference>
<dbReference type="SMART" id="SM00368">
    <property type="entry name" value="LRR_RI"/>
    <property type="match status" value="5"/>
</dbReference>
<evidence type="ECO:0000313" key="3">
    <source>
        <dbReference type="Ensembl" id="ENSEEEP00000059146.1"/>
    </source>
</evidence>
<keyword evidence="4" id="KW-1185">Reference proteome</keyword>
<dbReference type="GeneTree" id="ENSGT01150000287004"/>
<evidence type="ECO:0000313" key="4">
    <source>
        <dbReference type="Proteomes" id="UP000314983"/>
    </source>
</evidence>
<dbReference type="Ensembl" id="ENSEEET00000062140.1">
    <property type="protein sequence ID" value="ENSEEEP00000059146.1"/>
    <property type="gene ID" value="ENSEEEG00000027884.1"/>
</dbReference>
<keyword evidence="1" id="KW-0433">Leucine-rich repeat</keyword>
<sequence length="200" mass="21725">MLSSALQSAHSPLRGLDLSNNDLHDSGVELLCAGLESSRCKLEIVKWCLLKCIFGYMPLFLSFPYENMENAIIQHVKWCLVLSGCLVTEEGCSYLASALSSNPSHLKELDLTYNNPGDTGVNVLSARLEDPHCKLETLKLSGCGLTGESCKSLTSVLQTENSLKELELNNNDLQDSGVEELCAGLTSLRCILEILGQVSS</sequence>